<protein>
    <recommendedName>
        <fullName evidence="6">Glycosyltransferase family 32 protein</fullName>
    </recommendedName>
</protein>
<keyword evidence="2" id="KW-0808">Transferase</keyword>
<dbReference type="AlphaFoldDB" id="A0A316U173"/>
<gene>
    <name evidence="4" type="ORF">BCV69DRAFT_53807</name>
</gene>
<feature type="compositionally biased region" description="Gly residues" evidence="3">
    <location>
        <begin position="421"/>
        <end position="437"/>
    </location>
</feature>
<feature type="region of interest" description="Disordered" evidence="3">
    <location>
        <begin position="403"/>
        <end position="470"/>
    </location>
</feature>
<comment type="similarity">
    <text evidence="1">Belongs to the glycosyltransferase 32 family.</text>
</comment>
<dbReference type="GO" id="GO:0016020">
    <property type="term" value="C:membrane"/>
    <property type="evidence" value="ECO:0007669"/>
    <property type="project" value="GOC"/>
</dbReference>
<reference evidence="4 5" key="1">
    <citation type="journal article" date="2018" name="Mol. Biol. Evol.">
        <title>Broad Genomic Sampling Reveals a Smut Pathogenic Ancestry of the Fungal Clade Ustilaginomycotina.</title>
        <authorList>
            <person name="Kijpornyongpan T."/>
            <person name="Mondo S.J."/>
            <person name="Barry K."/>
            <person name="Sandor L."/>
            <person name="Lee J."/>
            <person name="Lipzen A."/>
            <person name="Pangilinan J."/>
            <person name="LaButti K."/>
            <person name="Hainaut M."/>
            <person name="Henrissat B."/>
            <person name="Grigoriev I.V."/>
            <person name="Spatafora J.W."/>
            <person name="Aime M.C."/>
        </authorList>
    </citation>
    <scope>NUCLEOTIDE SEQUENCE [LARGE SCALE GENOMIC DNA]</scope>
    <source>
        <strain evidence="4 5">MCA 4718</strain>
    </source>
</reference>
<dbReference type="GO" id="GO:0000030">
    <property type="term" value="F:mannosyltransferase activity"/>
    <property type="evidence" value="ECO:0007669"/>
    <property type="project" value="TreeGrafter"/>
</dbReference>
<dbReference type="InterPro" id="IPR051706">
    <property type="entry name" value="Glycosyltransferase_domain"/>
</dbReference>
<dbReference type="PANTHER" id="PTHR32385">
    <property type="entry name" value="MANNOSYL PHOSPHORYLINOSITOL CERAMIDE SYNTHASE"/>
    <property type="match status" value="1"/>
</dbReference>
<dbReference type="RefSeq" id="XP_025346110.1">
    <property type="nucleotide sequence ID" value="XM_025495358.1"/>
</dbReference>
<feature type="region of interest" description="Disordered" evidence="3">
    <location>
        <begin position="602"/>
        <end position="655"/>
    </location>
</feature>
<sequence length="807" mass="85653">MAGNLLSRRSRLTNILLILLSLFLLGTVAVLTTAKAYFSIDRSAYILPEELGTWEEIRWGANSDSPIGWANKYPWVWKILHPQAATATNSAEVAAAVSSAVAVSKMGKDEAEAAALAAAVAAGEIPPLRDNSPKPADPNSPPEKIPRIIHQTWKDGTLPPKWQAIRDECKEIHPDYEYMLWTDASSRSFIAENYPWFLSVFDAYPYAIQRADAIRYFVLHKFGGVYMDLDIGCTRRMDPLLRFEVVLPETRPVGVSNDLMFAAKGHPFLDQMIHNLVTFNHLYLTHYATVMFSTGPMFVSASYGIYVDAHGAAYPSGPAKPDVGFKGVRILPKPLYGKNALPAEVPDAFFKHFYGSSWHAGDAGFLIFLRDHGRFLMFLGACLVVYGCCRSLLPRLSFTMRKSNLSSSSSGRRRSRRRGSRGGVGGSASGSGDGSGHWVGLPIQTAPRQRRQGISRAYSHTPDTTLHTPVDDGMEQAEMTVLGLSAKPKLVSSQSSGAAMLPMASSAKSVAAPRPQRLSVPSFVDMDDESGEEEDFDTEMDQEPRGILAWTGLGSNGPGSSSSGGMRAVTPSEYATSLAARWGERAANGVLLLPAYALSRIGSPGNGGKGSKEGETGSLTGSSALHSPTGSWSSSASGSGSGSGQRNGSSGSTNVLGWATQLLPAGWKGPISRRKTPIGDLEGGEDEDAVGEETPLAGVPAGRDSVSSRESGLPSWVSDRRGSAWLNQADYIAPVPMSGSEDAGRNSFATAEGSAGSPPASGPASRTSGSFLVPGDAASGAAHALGHDRGASSSGYFATPPPPYERS</sequence>
<evidence type="ECO:0000256" key="1">
    <source>
        <dbReference type="ARBA" id="ARBA00009003"/>
    </source>
</evidence>
<feature type="compositionally biased region" description="Basic residues" evidence="3">
    <location>
        <begin position="411"/>
        <end position="420"/>
    </location>
</feature>
<name>A0A316U173_9BASI</name>
<dbReference type="InterPro" id="IPR007577">
    <property type="entry name" value="GlycoTrfase_DXD_sugar-bd_CS"/>
</dbReference>
<dbReference type="EMBL" id="KZ819333">
    <property type="protein sequence ID" value="PWN18950.1"/>
    <property type="molecule type" value="Genomic_DNA"/>
</dbReference>
<dbReference type="SUPFAM" id="SSF53448">
    <property type="entry name" value="Nucleotide-diphospho-sugar transferases"/>
    <property type="match status" value="1"/>
</dbReference>
<feature type="compositionally biased region" description="Low complexity" evidence="3">
    <location>
        <begin position="627"/>
        <end position="638"/>
    </location>
</feature>
<keyword evidence="5" id="KW-1185">Reference proteome</keyword>
<dbReference type="Gene3D" id="3.90.550.20">
    <property type="match status" value="1"/>
</dbReference>
<feature type="region of interest" description="Disordered" evidence="3">
    <location>
        <begin position="667"/>
        <end position="718"/>
    </location>
</feature>
<feature type="compositionally biased region" description="Acidic residues" evidence="3">
    <location>
        <begin position="682"/>
        <end position="691"/>
    </location>
</feature>
<accession>A0A316U173</accession>
<feature type="region of interest" description="Disordered" evidence="3">
    <location>
        <begin position="734"/>
        <end position="807"/>
    </location>
</feature>
<dbReference type="Pfam" id="PF04488">
    <property type="entry name" value="Gly_transf_sug"/>
    <property type="match status" value="1"/>
</dbReference>
<organism evidence="4 5">
    <name type="scientific">Pseudomicrostroma glucosiphilum</name>
    <dbReference type="NCBI Taxonomy" id="1684307"/>
    <lineage>
        <taxon>Eukaryota</taxon>
        <taxon>Fungi</taxon>
        <taxon>Dikarya</taxon>
        <taxon>Basidiomycota</taxon>
        <taxon>Ustilaginomycotina</taxon>
        <taxon>Exobasidiomycetes</taxon>
        <taxon>Microstromatales</taxon>
        <taxon>Microstromatales incertae sedis</taxon>
        <taxon>Pseudomicrostroma</taxon>
    </lineage>
</organism>
<dbReference type="InterPro" id="IPR029044">
    <property type="entry name" value="Nucleotide-diphossugar_trans"/>
</dbReference>
<dbReference type="OrthoDB" id="3647at2759"/>
<evidence type="ECO:0008006" key="6">
    <source>
        <dbReference type="Google" id="ProtNLM"/>
    </source>
</evidence>
<evidence type="ECO:0000313" key="5">
    <source>
        <dbReference type="Proteomes" id="UP000245942"/>
    </source>
</evidence>
<dbReference type="Proteomes" id="UP000245942">
    <property type="component" value="Unassembled WGS sequence"/>
</dbReference>
<proteinExistence type="inferred from homology"/>
<dbReference type="PANTHER" id="PTHR32385:SF15">
    <property type="entry name" value="INOSITOL PHOSPHOCERAMIDE MANNOSYLTRANSFERASE 1"/>
    <property type="match status" value="1"/>
</dbReference>
<dbReference type="GeneID" id="37017092"/>
<dbReference type="GO" id="GO:0051999">
    <property type="term" value="P:mannosyl-inositol phosphorylceramide biosynthetic process"/>
    <property type="evidence" value="ECO:0007669"/>
    <property type="project" value="TreeGrafter"/>
</dbReference>
<dbReference type="FunFam" id="3.90.550.20:FF:000005">
    <property type="entry name" value="Unplaced genomic scaffold supercont1.17, whole genome shotgun sequence"/>
    <property type="match status" value="1"/>
</dbReference>
<evidence type="ECO:0000256" key="2">
    <source>
        <dbReference type="ARBA" id="ARBA00022679"/>
    </source>
</evidence>
<feature type="region of interest" description="Disordered" evidence="3">
    <location>
        <begin position="126"/>
        <end position="145"/>
    </location>
</feature>
<evidence type="ECO:0000256" key="3">
    <source>
        <dbReference type="SAM" id="MobiDB-lite"/>
    </source>
</evidence>
<feature type="compositionally biased region" description="Low complexity" evidence="3">
    <location>
        <begin position="749"/>
        <end position="770"/>
    </location>
</feature>
<evidence type="ECO:0000313" key="4">
    <source>
        <dbReference type="EMBL" id="PWN18950.1"/>
    </source>
</evidence>
<dbReference type="STRING" id="1684307.A0A316U173"/>